<dbReference type="SUPFAM" id="SSF160719">
    <property type="entry name" value="gpW/gp25-like"/>
    <property type="match status" value="1"/>
</dbReference>
<proteinExistence type="predicted"/>
<reference evidence="1" key="1">
    <citation type="journal article" date="2021" name="Proc. Natl. Acad. Sci. U.S.A.">
        <title>A Catalog of Tens of Thousands of Viruses from Human Metagenomes Reveals Hidden Associations with Chronic Diseases.</title>
        <authorList>
            <person name="Tisza M.J."/>
            <person name="Buck C.B."/>
        </authorList>
    </citation>
    <scope>NUCLEOTIDE SEQUENCE</scope>
    <source>
        <strain evidence="1">CtLCA3</strain>
    </source>
</reference>
<organism evidence="1">
    <name type="scientific">Bacteriophage sp</name>
    <dbReference type="NCBI Taxonomy" id="38018"/>
    <lineage>
        <taxon>Viruses</taxon>
    </lineage>
</organism>
<accession>A0A8D9PE67</accession>
<protein>
    <submittedName>
        <fullName evidence="1">Putative tail lysozyme</fullName>
    </submittedName>
</protein>
<name>A0A8D9PE67_9VIRU</name>
<evidence type="ECO:0000313" key="1">
    <source>
        <dbReference type="EMBL" id="DAD55531.1"/>
    </source>
</evidence>
<dbReference type="Gene3D" id="3.10.450.40">
    <property type="match status" value="1"/>
</dbReference>
<sequence length="151" mass="16912">MSNVTDLWGQDISLDESGQARVAANGELVLTQGVETGVQDVKFRLFTRLGALFYDRDFGSLLYDWVYEDSTEVTRAAFLAEVTMRVEEDPRVVVGSVKNVILKWDEKSLSVSVSWRFVDVDHALNLVVQADKSVKTLVISDGRHEDLTPAF</sequence>
<dbReference type="EMBL" id="BK033283">
    <property type="protein sequence ID" value="DAD55531.1"/>
    <property type="molecule type" value="Genomic_DNA"/>
</dbReference>